<dbReference type="SUPFAM" id="SSF82171">
    <property type="entry name" value="DPP6 N-terminal domain-like"/>
    <property type="match status" value="1"/>
</dbReference>
<comment type="caution">
    <text evidence="2">The sequence shown here is derived from an EMBL/GenBank/DDBJ whole genome shotgun (WGS) entry which is preliminary data.</text>
</comment>
<name>A0A8J7Q7E3_9BACT</name>
<evidence type="ECO:0000313" key="3">
    <source>
        <dbReference type="Proteomes" id="UP000664417"/>
    </source>
</evidence>
<keyword evidence="3" id="KW-1185">Reference proteome</keyword>
<dbReference type="InterPro" id="IPR011659">
    <property type="entry name" value="WD40"/>
</dbReference>
<organism evidence="2 3">
    <name type="scientific">Acanthopleuribacter pedis</name>
    <dbReference type="NCBI Taxonomy" id="442870"/>
    <lineage>
        <taxon>Bacteria</taxon>
        <taxon>Pseudomonadati</taxon>
        <taxon>Acidobacteriota</taxon>
        <taxon>Holophagae</taxon>
        <taxon>Acanthopleuribacterales</taxon>
        <taxon>Acanthopleuribacteraceae</taxon>
        <taxon>Acanthopleuribacter</taxon>
    </lineage>
</organism>
<dbReference type="AlphaFoldDB" id="A0A8J7Q7E3"/>
<dbReference type="Proteomes" id="UP000664417">
    <property type="component" value="Unassembled WGS sequence"/>
</dbReference>
<gene>
    <name evidence="2" type="ORF">J3U88_06870</name>
</gene>
<dbReference type="Gene3D" id="2.120.10.30">
    <property type="entry name" value="TolB, C-terminal domain"/>
    <property type="match status" value="1"/>
</dbReference>
<dbReference type="PANTHER" id="PTHR36842:SF1">
    <property type="entry name" value="PROTEIN TOLB"/>
    <property type="match status" value="1"/>
</dbReference>
<evidence type="ECO:0000256" key="1">
    <source>
        <dbReference type="ARBA" id="ARBA00009820"/>
    </source>
</evidence>
<dbReference type="Pfam" id="PF07676">
    <property type="entry name" value="PD40"/>
    <property type="match status" value="4"/>
</dbReference>
<reference evidence="2" key="1">
    <citation type="submission" date="2021-03" db="EMBL/GenBank/DDBJ databases">
        <authorList>
            <person name="Wang G."/>
        </authorList>
    </citation>
    <scope>NUCLEOTIDE SEQUENCE</scope>
    <source>
        <strain evidence="2">KCTC 12899</strain>
    </source>
</reference>
<evidence type="ECO:0000313" key="2">
    <source>
        <dbReference type="EMBL" id="MBO1318169.1"/>
    </source>
</evidence>
<dbReference type="PANTHER" id="PTHR36842">
    <property type="entry name" value="PROTEIN TOLB HOMOLOG"/>
    <property type="match status" value="1"/>
</dbReference>
<dbReference type="InterPro" id="IPR011042">
    <property type="entry name" value="6-blade_b-propeller_TolB-like"/>
</dbReference>
<comment type="similarity">
    <text evidence="1">Belongs to the TolB family.</text>
</comment>
<dbReference type="EMBL" id="JAFREP010000005">
    <property type="protein sequence ID" value="MBO1318169.1"/>
    <property type="molecule type" value="Genomic_DNA"/>
</dbReference>
<dbReference type="RefSeq" id="WP_207857797.1">
    <property type="nucleotide sequence ID" value="NZ_JAFREP010000005.1"/>
</dbReference>
<sequence length="977" mass="112909">MNQGRLLTNTRSPRVGPRALMIGLLLGVLVPSAMARGKNKIPYENFEWKVYHSEHFKVYYYESAANLLPTVVDMSEAAYRQVSEKLQHDLNFKVPLIYFKTHEEFELTNIFPGFIPRAVGAFAEPFQSRMVLPFDQEPEKNYSLLTHELTHIFQYDMFYNNRISSIVRANAPTWFIEGMASYVADDEDNLDRMVLRDAAISSNFSSLGNFNSLSFIAYRIGHAAFKFIEEQYGIEGVRNFLWQYRKNITGNVPAAIERAFEMPVEDFDRQFRKYLRKRYVTLLPEKEEPDDYAREIRTRRAITTLSPELSPSGDLFAAIVPIKNELDLVLISTKDGRIFKNLTRGYTNRYNEINVGAFGGINDLAWSSDGNELVFSARKEGSNRLYIVNVLKGSIRQEVIFDGLRDAQSPVFSKDGSLLYFVGNVNGFYDVFSYNRDTEQLLNLTNDPHLDRNPRLSPDGKEVLYSSSRNGFFKVFVLDLAKGDKVQLTSGLGNDIQAAYSADMTSIYFASDRFDDIYNIYELDLESGVKKQYTNILTGAFSPQERVIFDHKEGEEQRQLIFTAYYQGRYRVYRMDKPEAREAVYDVANDNFANVKNYNMSANIELKDEQYKKYRLRNNFSISNVNVNVGATDDGRFISNSAISFSDTLGDHVLDITTYSVSSLENYYVNYLNRTRRLQWGASFQSLQEFFVDSFTFSSASGRARLERRYKNVQLGGYMRYPFSLFSRVDIGGGMSDQDVFRFIPNPGAEDDPSQPSFVFTNVDFTEPYAYINFSFDTLRYQRWGPQHGTALDVGVRTVLDNYETYSFDFRAYRELTQRSLIAFRTIYNHSDGDTPEFFALGGNNNLRGDYGYQEFVGSRRFLTQFELRFPLIDRLQFPGFAFYNIRGGMFVDAGGTWFEDFDFEWEFQDTDADPNDPLSRPWDPENPDPRYLLGAYGVEISMNLLGLDVHWTWAKRTNFDEFPSSSRFSFWIGRKF</sequence>
<accession>A0A8J7Q7E3</accession>
<protein>
    <submittedName>
        <fullName evidence="2">PD40 domain-containing protein</fullName>
    </submittedName>
</protein>
<proteinExistence type="inferred from homology"/>